<accession>A0A8X7X0B3</accession>
<feature type="non-terminal residue" evidence="16">
    <location>
        <position position="1"/>
    </location>
</feature>
<keyword evidence="7" id="KW-0597">Phosphoprotein</keyword>
<dbReference type="InterPro" id="IPR009851">
    <property type="entry name" value="Mod_r"/>
</dbReference>
<keyword evidence="17" id="KW-1185">Reference proteome</keyword>
<dbReference type="GO" id="GO:0045730">
    <property type="term" value="P:respiratory burst"/>
    <property type="evidence" value="ECO:0007669"/>
    <property type="project" value="TreeGrafter"/>
</dbReference>
<feature type="region of interest" description="Disordered" evidence="13">
    <location>
        <begin position="437"/>
        <end position="460"/>
    </location>
</feature>
<dbReference type="AlphaFoldDB" id="A0A8X7X0B3"/>
<keyword evidence="6" id="KW-0963">Cytoplasm</keyword>
<feature type="domain" description="SH3" evidence="14">
    <location>
        <begin position="260"/>
        <end position="319"/>
    </location>
</feature>
<evidence type="ECO:0000256" key="6">
    <source>
        <dbReference type="ARBA" id="ARBA00022490"/>
    </source>
</evidence>
<dbReference type="InterPro" id="IPR036871">
    <property type="entry name" value="PX_dom_sf"/>
</dbReference>
<name>A0A8X7X0B3_POLSE</name>
<evidence type="ECO:0000256" key="7">
    <source>
        <dbReference type="ARBA" id="ARBA00022553"/>
    </source>
</evidence>
<evidence type="ECO:0000256" key="9">
    <source>
        <dbReference type="ARBA" id="ARBA00022753"/>
    </source>
</evidence>
<feature type="compositionally biased region" description="Basic and acidic residues" evidence="13">
    <location>
        <begin position="437"/>
        <end position="447"/>
    </location>
</feature>
<organism evidence="16 17">
    <name type="scientific">Polypterus senegalus</name>
    <name type="common">Senegal bichir</name>
    <dbReference type="NCBI Taxonomy" id="55291"/>
    <lineage>
        <taxon>Eukaryota</taxon>
        <taxon>Metazoa</taxon>
        <taxon>Chordata</taxon>
        <taxon>Craniata</taxon>
        <taxon>Vertebrata</taxon>
        <taxon>Euteleostomi</taxon>
        <taxon>Actinopterygii</taxon>
        <taxon>Polypteriformes</taxon>
        <taxon>Polypteridae</taxon>
        <taxon>Polypterus</taxon>
    </lineage>
</organism>
<keyword evidence="4 11" id="KW-0728">SH3 domain</keyword>
<evidence type="ECO:0000256" key="10">
    <source>
        <dbReference type="ARBA" id="ARBA00022927"/>
    </source>
</evidence>
<dbReference type="Gene3D" id="2.30.30.40">
    <property type="entry name" value="SH3 Domains"/>
    <property type="match status" value="2"/>
</dbReference>
<dbReference type="PROSITE" id="PS50195">
    <property type="entry name" value="PX"/>
    <property type="match status" value="1"/>
</dbReference>
<dbReference type="PRINTS" id="PR00498">
    <property type="entry name" value="P47PHOX"/>
</dbReference>
<evidence type="ECO:0000256" key="5">
    <source>
        <dbReference type="ARBA" id="ARBA00022448"/>
    </source>
</evidence>
<feature type="region of interest" description="Disordered" evidence="13">
    <location>
        <begin position="400"/>
        <end position="420"/>
    </location>
</feature>
<keyword evidence="5" id="KW-0813">Transport</keyword>
<feature type="non-terminal residue" evidence="16">
    <location>
        <position position="482"/>
    </location>
</feature>
<dbReference type="Gene3D" id="3.30.1520.10">
    <property type="entry name" value="Phox-like domain"/>
    <property type="match status" value="1"/>
</dbReference>
<dbReference type="GO" id="GO:0035091">
    <property type="term" value="F:phosphatidylinositol binding"/>
    <property type="evidence" value="ECO:0007669"/>
    <property type="project" value="InterPro"/>
</dbReference>
<dbReference type="Pfam" id="PF08944">
    <property type="entry name" value="p47_phox_C"/>
    <property type="match status" value="1"/>
</dbReference>
<evidence type="ECO:0000256" key="2">
    <source>
        <dbReference type="ARBA" id="ARBA00004496"/>
    </source>
</evidence>
<keyword evidence="8" id="KW-0677">Repeat</keyword>
<dbReference type="SUPFAM" id="SSF64268">
    <property type="entry name" value="PX domain"/>
    <property type="match status" value="1"/>
</dbReference>
<sequence length="482" mass="56440">MFRLKRGKNPVQDGFNVLSTSQLRDLLQDESKMEQIVRLSQKFQELQEDRDTILLSNRSLAEKTLSHQPEFDNGKLKLADKYQELEQLMQSCRGKQERLDAYMEKRSLQAAQTLLQSEVDQAEQQSEVYMFLVKWSDLSEKLIYRTFTEIYSFHKNLKEMFPIEAGEIDNKDRIIPSLPAPKWFDNQKTTETRQGTLADYCRTLLNLPIKISHCHLVLDFFRVRQHDENPPAPHPFKRNETFLMGKEQTRTDKSEITGPIILQTYRLIAEYKKSSKHELSMKAGDLVEVVEKSTSGWWFCQTESHRGWLPATYLEPLEGPDESEDQEPNYEGELYQTTKPYKAEQEDEISLEQDVTIEVIHKLLDGWWVVRSTIRNAQSIHQKGRQRISQETYRRNSRRYLQQRGPHANRNRGVQSGQFNQQNKLTSVLEILNNTENTDHKKTDQPNEQKALPVIPPRPSKEVILERCTETTRKKVSIRNSS</sequence>
<evidence type="ECO:0000259" key="14">
    <source>
        <dbReference type="PROSITE" id="PS50002"/>
    </source>
</evidence>
<dbReference type="SMART" id="SM00312">
    <property type="entry name" value="PX"/>
    <property type="match status" value="1"/>
</dbReference>
<dbReference type="GO" id="GO:0043020">
    <property type="term" value="C:NADPH oxidase complex"/>
    <property type="evidence" value="ECO:0007669"/>
    <property type="project" value="TreeGrafter"/>
</dbReference>
<comment type="similarity">
    <text evidence="3">Belongs to the VPS37 family.</text>
</comment>
<dbReference type="Pfam" id="PF16621">
    <property type="entry name" value="NCF1_PBR_AIR"/>
    <property type="match status" value="1"/>
</dbReference>
<evidence type="ECO:0000313" key="16">
    <source>
        <dbReference type="EMBL" id="KAG2459547.1"/>
    </source>
</evidence>
<dbReference type="SUPFAM" id="SSF50044">
    <property type="entry name" value="SH3-domain"/>
    <property type="match status" value="2"/>
</dbReference>
<protein>
    <submittedName>
        <fullName evidence="16">NCF1 factor</fullName>
    </submittedName>
</protein>
<dbReference type="PANTHER" id="PTHR15706">
    <property type="entry name" value="SH3 MULTIPLE DOMAIN"/>
    <property type="match status" value="1"/>
</dbReference>
<keyword evidence="9" id="KW-0967">Endosome</keyword>
<dbReference type="InterPro" id="IPR001683">
    <property type="entry name" value="PX_dom"/>
</dbReference>
<keyword evidence="10" id="KW-0653">Protein transport</keyword>
<evidence type="ECO:0000256" key="3">
    <source>
        <dbReference type="ARBA" id="ARBA00007617"/>
    </source>
</evidence>
<feature type="domain" description="PX" evidence="15">
    <location>
        <begin position="107"/>
        <end position="228"/>
    </location>
</feature>
<dbReference type="GO" id="GO:0015031">
    <property type="term" value="P:protein transport"/>
    <property type="evidence" value="ECO:0007669"/>
    <property type="project" value="UniProtKB-KW"/>
</dbReference>
<dbReference type="PANTHER" id="PTHR15706:SF6">
    <property type="entry name" value="NEUTROPHIL CYTOSOL FACTOR 1-RELATED"/>
    <property type="match status" value="1"/>
</dbReference>
<dbReference type="GO" id="GO:0016176">
    <property type="term" value="F:superoxide-generating NADPH oxidase activator activity"/>
    <property type="evidence" value="ECO:0007669"/>
    <property type="project" value="InterPro"/>
</dbReference>
<comment type="subcellular location">
    <subcellularLocation>
        <location evidence="2">Cytoplasm</location>
    </subcellularLocation>
    <subcellularLocation>
        <location evidence="1">Endosome</location>
    </subcellularLocation>
</comment>
<evidence type="ECO:0000256" key="4">
    <source>
        <dbReference type="ARBA" id="ARBA00022443"/>
    </source>
</evidence>
<dbReference type="GO" id="GO:0042554">
    <property type="term" value="P:superoxide anion generation"/>
    <property type="evidence" value="ECO:0007669"/>
    <property type="project" value="TreeGrafter"/>
</dbReference>
<dbReference type="InterPro" id="IPR051228">
    <property type="entry name" value="NADPH_Oxidase/PX-Domain"/>
</dbReference>
<dbReference type="FunFam" id="2.30.30.40:FF:000121">
    <property type="entry name" value="Neutrophil cytosol factor 1"/>
    <property type="match status" value="1"/>
</dbReference>
<evidence type="ECO:0000256" key="13">
    <source>
        <dbReference type="SAM" id="MobiDB-lite"/>
    </source>
</evidence>
<evidence type="ECO:0000256" key="8">
    <source>
        <dbReference type="ARBA" id="ARBA00022737"/>
    </source>
</evidence>
<dbReference type="InterPro" id="IPR001452">
    <property type="entry name" value="SH3_domain"/>
</dbReference>
<dbReference type="InterPro" id="IPR001655">
    <property type="entry name" value="P47PHOX"/>
</dbReference>
<dbReference type="InterPro" id="IPR032136">
    <property type="entry name" value="NCF1_PBR/AIR"/>
</dbReference>
<dbReference type="Pfam" id="PF07200">
    <property type="entry name" value="Mod_r"/>
    <property type="match status" value="1"/>
</dbReference>
<proteinExistence type="inferred from homology"/>
<dbReference type="Pfam" id="PF07653">
    <property type="entry name" value="SH3_2"/>
    <property type="match status" value="1"/>
</dbReference>
<feature type="coiled-coil region" evidence="12">
    <location>
        <begin position="85"/>
        <end position="125"/>
    </location>
</feature>
<evidence type="ECO:0000256" key="11">
    <source>
        <dbReference type="PROSITE-ProRule" id="PRU00192"/>
    </source>
</evidence>
<dbReference type="Pfam" id="PF00787">
    <property type="entry name" value="PX"/>
    <property type="match status" value="1"/>
</dbReference>
<dbReference type="GO" id="GO:0000813">
    <property type="term" value="C:ESCRT I complex"/>
    <property type="evidence" value="ECO:0007669"/>
    <property type="project" value="UniProtKB-ARBA"/>
</dbReference>
<evidence type="ECO:0000313" key="17">
    <source>
        <dbReference type="Proteomes" id="UP000886611"/>
    </source>
</evidence>
<dbReference type="Proteomes" id="UP000886611">
    <property type="component" value="Unassembled WGS sequence"/>
</dbReference>
<evidence type="ECO:0000259" key="15">
    <source>
        <dbReference type="PROSITE" id="PS50195"/>
    </source>
</evidence>
<comment type="caution">
    <text evidence="16">The sequence shown here is derived from an EMBL/GenBank/DDBJ whole genome shotgun (WGS) entry which is preliminary data.</text>
</comment>
<dbReference type="FunFam" id="3.30.1520.10:FF:000023">
    <property type="entry name" value="Neutrophil cytosol factor 1"/>
    <property type="match status" value="1"/>
</dbReference>
<evidence type="ECO:0000256" key="12">
    <source>
        <dbReference type="SAM" id="Coils"/>
    </source>
</evidence>
<feature type="domain" description="SH3" evidence="14">
    <location>
        <begin position="330"/>
        <end position="399"/>
    </location>
</feature>
<evidence type="ECO:0000256" key="1">
    <source>
        <dbReference type="ARBA" id="ARBA00004177"/>
    </source>
</evidence>
<dbReference type="InterPro" id="IPR036028">
    <property type="entry name" value="SH3-like_dom_sf"/>
</dbReference>
<reference evidence="16 17" key="1">
    <citation type="journal article" date="2021" name="Cell">
        <title>Tracing the genetic footprints of vertebrate landing in non-teleost ray-finned fishes.</title>
        <authorList>
            <person name="Bi X."/>
            <person name="Wang K."/>
            <person name="Yang L."/>
            <person name="Pan H."/>
            <person name="Jiang H."/>
            <person name="Wei Q."/>
            <person name="Fang M."/>
            <person name="Yu H."/>
            <person name="Zhu C."/>
            <person name="Cai Y."/>
            <person name="He Y."/>
            <person name="Gan X."/>
            <person name="Zeng H."/>
            <person name="Yu D."/>
            <person name="Zhu Y."/>
            <person name="Jiang H."/>
            <person name="Qiu Q."/>
            <person name="Yang H."/>
            <person name="Zhang Y.E."/>
            <person name="Wang W."/>
            <person name="Zhu M."/>
            <person name="He S."/>
            <person name="Zhang G."/>
        </authorList>
    </citation>
    <scope>NUCLEOTIDE SEQUENCE [LARGE SCALE GENOMIC DNA]</scope>
    <source>
        <strain evidence="16">Bchr_013</strain>
    </source>
</reference>
<dbReference type="PROSITE" id="PS50002">
    <property type="entry name" value="SH3"/>
    <property type="match status" value="2"/>
</dbReference>
<dbReference type="SMART" id="SM00326">
    <property type="entry name" value="SH3"/>
    <property type="match status" value="2"/>
</dbReference>
<dbReference type="InterPro" id="IPR015039">
    <property type="entry name" value="NCF1_C"/>
</dbReference>
<gene>
    <name evidence="16" type="primary">Ncf1</name>
    <name evidence="16" type="ORF">GTO96_0019385</name>
</gene>
<dbReference type="EMBL" id="JAATIS010005477">
    <property type="protein sequence ID" value="KAG2459547.1"/>
    <property type="molecule type" value="Genomic_DNA"/>
</dbReference>
<dbReference type="FunFam" id="2.30.30.40:FF:000127">
    <property type="entry name" value="neutrophil cytosol factor 1"/>
    <property type="match status" value="1"/>
</dbReference>
<keyword evidence="12" id="KW-0175">Coiled coil</keyword>